<dbReference type="Pfam" id="PF02163">
    <property type="entry name" value="Peptidase_M50"/>
    <property type="match status" value="1"/>
</dbReference>
<keyword evidence="5 7" id="KW-1133">Transmembrane helix</keyword>
<keyword evidence="10" id="KW-1185">Reference proteome</keyword>
<accession>A0ABX3EWM6</accession>
<evidence type="ECO:0000313" key="9">
    <source>
        <dbReference type="EMBL" id="OKP90858.1"/>
    </source>
</evidence>
<evidence type="ECO:0000256" key="6">
    <source>
        <dbReference type="ARBA" id="ARBA00023136"/>
    </source>
</evidence>
<evidence type="ECO:0000259" key="8">
    <source>
        <dbReference type="Pfam" id="PF02163"/>
    </source>
</evidence>
<keyword evidence="6 7" id="KW-0472">Membrane</keyword>
<comment type="similarity">
    <text evidence="3">Belongs to the peptidase M50B family.</text>
</comment>
<dbReference type="EMBL" id="LVWI01000002">
    <property type="protein sequence ID" value="OKP90858.1"/>
    <property type="molecule type" value="Genomic_DNA"/>
</dbReference>
<evidence type="ECO:0000256" key="3">
    <source>
        <dbReference type="ARBA" id="ARBA00007931"/>
    </source>
</evidence>
<evidence type="ECO:0000256" key="1">
    <source>
        <dbReference type="ARBA" id="ARBA00001947"/>
    </source>
</evidence>
<reference evidence="9 10" key="1">
    <citation type="submission" date="2016-03" db="EMBL/GenBank/DDBJ databases">
        <authorList>
            <person name="Sant'Anna F.H."/>
            <person name="Ambrosini A."/>
            <person name="Souza R."/>
            <person name="Bach E."/>
            <person name="Fernandes G."/>
            <person name="Balsanelli E."/>
            <person name="Baura V.A."/>
            <person name="Souza E.M."/>
            <person name="Passaglia L."/>
        </authorList>
    </citation>
    <scope>NUCLEOTIDE SEQUENCE [LARGE SCALE GENOMIC DNA]</scope>
    <source>
        <strain evidence="9 10">P26E</strain>
    </source>
</reference>
<evidence type="ECO:0000256" key="7">
    <source>
        <dbReference type="SAM" id="Phobius"/>
    </source>
</evidence>
<proteinExistence type="inferred from homology"/>
<evidence type="ECO:0000256" key="4">
    <source>
        <dbReference type="ARBA" id="ARBA00022692"/>
    </source>
</evidence>
<feature type="transmembrane region" description="Helical" evidence="7">
    <location>
        <begin position="6"/>
        <end position="22"/>
    </location>
</feature>
<keyword evidence="4 7" id="KW-0812">Transmembrane</keyword>
<gene>
    <name evidence="9" type="ORF">A3844_03090</name>
</gene>
<evidence type="ECO:0000256" key="2">
    <source>
        <dbReference type="ARBA" id="ARBA00004141"/>
    </source>
</evidence>
<evidence type="ECO:0000313" key="10">
    <source>
        <dbReference type="Proteomes" id="UP000186058"/>
    </source>
</evidence>
<dbReference type="Proteomes" id="UP000186058">
    <property type="component" value="Unassembled WGS sequence"/>
</dbReference>
<evidence type="ECO:0000256" key="5">
    <source>
        <dbReference type="ARBA" id="ARBA00022989"/>
    </source>
</evidence>
<feature type="domain" description="Peptidase M50" evidence="8">
    <location>
        <begin position="44"/>
        <end position="96"/>
    </location>
</feature>
<sequence>MLNRTSFYIIFFIIILILLSIIEPSVKMGLFSAVLITLFKYVDTFLHELGHFFAGKLVGYEIERVVIGDRKPIFSVVVFGTSFIFCYGFGGLTVPGTRVKISKLRLSVFALGGVFFQI</sequence>
<dbReference type="InterPro" id="IPR008915">
    <property type="entry name" value="Peptidase_M50"/>
</dbReference>
<comment type="caution">
    <text evidence="9">The sequence shown here is derived from an EMBL/GenBank/DDBJ whole genome shotgun (WGS) entry which is preliminary data.</text>
</comment>
<comment type="subcellular location">
    <subcellularLocation>
        <location evidence="2">Membrane</location>
        <topology evidence="2">Multi-pass membrane protein</topology>
    </subcellularLocation>
</comment>
<protein>
    <recommendedName>
        <fullName evidence="8">Peptidase M50 domain-containing protein</fullName>
    </recommendedName>
</protein>
<comment type="cofactor">
    <cofactor evidence="1">
        <name>Zn(2+)</name>
        <dbReference type="ChEBI" id="CHEBI:29105"/>
    </cofactor>
</comment>
<organism evidence="9 10">
    <name type="scientific">Paenibacillus helianthi</name>
    <dbReference type="NCBI Taxonomy" id="1349432"/>
    <lineage>
        <taxon>Bacteria</taxon>
        <taxon>Bacillati</taxon>
        <taxon>Bacillota</taxon>
        <taxon>Bacilli</taxon>
        <taxon>Bacillales</taxon>
        <taxon>Paenibacillaceae</taxon>
        <taxon>Paenibacillus</taxon>
    </lineage>
</organism>
<name>A0ABX3EWM6_9BACL</name>
<feature type="transmembrane region" description="Helical" evidence="7">
    <location>
        <begin position="73"/>
        <end position="95"/>
    </location>
</feature>